<name>A0A371GDA2_MUCPR</name>
<evidence type="ECO:0000259" key="1">
    <source>
        <dbReference type="Pfam" id="PF25597"/>
    </source>
</evidence>
<dbReference type="InterPro" id="IPR057670">
    <property type="entry name" value="SH3_retrovirus"/>
</dbReference>
<dbReference type="PANTHER" id="PTHR42648:SF18">
    <property type="entry name" value="RETROTRANSPOSON, UNCLASSIFIED-LIKE PROTEIN"/>
    <property type="match status" value="1"/>
</dbReference>
<dbReference type="EMBL" id="QJKJ01005914">
    <property type="protein sequence ID" value="RDX88527.1"/>
    <property type="molecule type" value="Genomic_DNA"/>
</dbReference>
<dbReference type="AlphaFoldDB" id="A0A371GDA2"/>
<evidence type="ECO:0000313" key="3">
    <source>
        <dbReference type="Proteomes" id="UP000257109"/>
    </source>
</evidence>
<comment type="caution">
    <text evidence="2">The sequence shown here is derived from an EMBL/GenBank/DDBJ whole genome shotgun (WGS) entry which is preliminary data.</text>
</comment>
<organism evidence="2 3">
    <name type="scientific">Mucuna pruriens</name>
    <name type="common">Velvet bean</name>
    <name type="synonym">Dolichos pruriens</name>
    <dbReference type="NCBI Taxonomy" id="157652"/>
    <lineage>
        <taxon>Eukaryota</taxon>
        <taxon>Viridiplantae</taxon>
        <taxon>Streptophyta</taxon>
        <taxon>Embryophyta</taxon>
        <taxon>Tracheophyta</taxon>
        <taxon>Spermatophyta</taxon>
        <taxon>Magnoliopsida</taxon>
        <taxon>eudicotyledons</taxon>
        <taxon>Gunneridae</taxon>
        <taxon>Pentapetalae</taxon>
        <taxon>rosids</taxon>
        <taxon>fabids</taxon>
        <taxon>Fabales</taxon>
        <taxon>Fabaceae</taxon>
        <taxon>Papilionoideae</taxon>
        <taxon>50 kb inversion clade</taxon>
        <taxon>NPAAA clade</taxon>
        <taxon>indigoferoid/millettioid clade</taxon>
        <taxon>Phaseoleae</taxon>
        <taxon>Mucuna</taxon>
    </lineage>
</organism>
<reference evidence="2" key="1">
    <citation type="submission" date="2018-05" db="EMBL/GenBank/DDBJ databases">
        <title>Draft genome of Mucuna pruriens seed.</title>
        <authorList>
            <person name="Nnadi N.E."/>
            <person name="Vos R."/>
            <person name="Hasami M.H."/>
            <person name="Devisetty U.K."/>
            <person name="Aguiy J.C."/>
        </authorList>
    </citation>
    <scope>NUCLEOTIDE SEQUENCE [LARGE SCALE GENOMIC DNA]</scope>
    <source>
        <strain evidence="2">JCA_2017</strain>
    </source>
</reference>
<sequence length="231" mass="27148">MKLHSICKQYELLSINDQKELCEWCLIKKGEAFEVFKRFKAMVKTQCGCSIKVLRTKVVKVKSHILNNSPTKSLNDVTLEKVWSRRKLAISHFRIFGSLYFKHKLDEKGQPMIFLGYNSTRAYKLYSPTSKKVVLRKDVALDDSKGWRWETTTENGNITILIQLDIQSEKYVEIVQIQLCRSQRTRQPLERFEDYTSILDFEVTKEEDMMHLTLLVETKPVCFEQAIKEPE</sequence>
<dbReference type="STRING" id="157652.A0A371GDA2"/>
<keyword evidence="3" id="KW-1185">Reference proteome</keyword>
<dbReference type="OrthoDB" id="6776856at2759"/>
<dbReference type="Proteomes" id="UP000257109">
    <property type="component" value="Unassembled WGS sequence"/>
</dbReference>
<dbReference type="PANTHER" id="PTHR42648">
    <property type="entry name" value="TRANSPOSASE, PUTATIVE-RELATED"/>
    <property type="match status" value="1"/>
</dbReference>
<feature type="domain" description="Retroviral polymerase SH3-like" evidence="1">
    <location>
        <begin position="102"/>
        <end position="153"/>
    </location>
</feature>
<dbReference type="InterPro" id="IPR039537">
    <property type="entry name" value="Retrotran_Ty1/copia-like"/>
</dbReference>
<dbReference type="Pfam" id="PF25597">
    <property type="entry name" value="SH3_retrovirus"/>
    <property type="match status" value="1"/>
</dbReference>
<accession>A0A371GDA2</accession>
<evidence type="ECO:0000313" key="2">
    <source>
        <dbReference type="EMBL" id="RDX88527.1"/>
    </source>
</evidence>
<proteinExistence type="predicted"/>
<feature type="non-terminal residue" evidence="2">
    <location>
        <position position="1"/>
    </location>
</feature>
<protein>
    <recommendedName>
        <fullName evidence="1">Retroviral polymerase SH3-like domain-containing protein</fullName>
    </recommendedName>
</protein>
<gene>
    <name evidence="2" type="ORF">CR513_29875</name>
</gene>